<keyword evidence="4" id="KW-0808">Transferase</keyword>
<dbReference type="GO" id="GO:0032259">
    <property type="term" value="P:methylation"/>
    <property type="evidence" value="ECO:0007669"/>
    <property type="project" value="UniProtKB-KW"/>
</dbReference>
<evidence type="ECO:0000313" key="7">
    <source>
        <dbReference type="Proteomes" id="UP000193920"/>
    </source>
</evidence>
<keyword evidence="3" id="KW-0489">Methyltransferase</keyword>
<dbReference type="AlphaFoldDB" id="A0A1Y2FRC0"/>
<dbReference type="InterPro" id="IPR029063">
    <property type="entry name" value="SAM-dependent_MTases_sf"/>
</dbReference>
<dbReference type="Gene3D" id="3.40.50.150">
    <property type="entry name" value="Vaccinia Virus protein VP39"/>
    <property type="match status" value="1"/>
</dbReference>
<comment type="caution">
    <text evidence="6">The sequence shown here is derived from an EMBL/GenBank/DDBJ whole genome shotgun (WGS) entry which is preliminary data.</text>
</comment>
<evidence type="ECO:0000256" key="1">
    <source>
        <dbReference type="ARBA" id="ARBA00010086"/>
    </source>
</evidence>
<dbReference type="OrthoDB" id="978at2759"/>
<dbReference type="PANTHER" id="PTHR12303">
    <property type="entry name" value="CARNOSINE N-METHYLTRANSFERASE"/>
    <property type="match status" value="1"/>
</dbReference>
<keyword evidence="7" id="KW-1185">Reference proteome</keyword>
<protein>
    <recommendedName>
        <fullName evidence="2">carnosine N-methyltransferase</fullName>
        <ecNumber evidence="2">2.1.1.22</ecNumber>
    </recommendedName>
</protein>
<comment type="similarity">
    <text evidence="1">Belongs to the carnosine N-methyltransferase family.</text>
</comment>
<dbReference type="InterPro" id="IPR012901">
    <property type="entry name" value="CARME"/>
</dbReference>
<proteinExistence type="inferred from homology"/>
<dbReference type="GO" id="GO:0030735">
    <property type="term" value="F:carnosine N-methyltransferase activity"/>
    <property type="evidence" value="ECO:0007669"/>
    <property type="project" value="UniProtKB-EC"/>
</dbReference>
<evidence type="ECO:0000256" key="2">
    <source>
        <dbReference type="ARBA" id="ARBA00012003"/>
    </source>
</evidence>
<organism evidence="6 7">
    <name type="scientific">Neocallimastix californiae</name>
    <dbReference type="NCBI Taxonomy" id="1754190"/>
    <lineage>
        <taxon>Eukaryota</taxon>
        <taxon>Fungi</taxon>
        <taxon>Fungi incertae sedis</taxon>
        <taxon>Chytridiomycota</taxon>
        <taxon>Chytridiomycota incertae sedis</taxon>
        <taxon>Neocallimastigomycetes</taxon>
        <taxon>Neocallimastigales</taxon>
        <taxon>Neocallimastigaceae</taxon>
        <taxon>Neocallimastix</taxon>
    </lineage>
</organism>
<dbReference type="EMBL" id="MCOG01000002">
    <property type="protein sequence ID" value="ORY86528.1"/>
    <property type="molecule type" value="Genomic_DNA"/>
</dbReference>
<gene>
    <name evidence="6" type="ORF">LY90DRAFT_696833</name>
</gene>
<accession>A0A1Y2FRC0</accession>
<evidence type="ECO:0000313" key="6">
    <source>
        <dbReference type="EMBL" id="ORY86528.1"/>
    </source>
</evidence>
<keyword evidence="5" id="KW-0949">S-adenosyl-L-methionine</keyword>
<dbReference type="Proteomes" id="UP000193920">
    <property type="component" value="Unassembled WGS sequence"/>
</dbReference>
<evidence type="ECO:0000256" key="4">
    <source>
        <dbReference type="ARBA" id="ARBA00022679"/>
    </source>
</evidence>
<dbReference type="EC" id="2.1.1.22" evidence="2"/>
<dbReference type="Pfam" id="PF07942">
    <property type="entry name" value="CARME"/>
    <property type="match status" value="1"/>
</dbReference>
<evidence type="ECO:0000256" key="3">
    <source>
        <dbReference type="ARBA" id="ARBA00022603"/>
    </source>
</evidence>
<dbReference type="SUPFAM" id="SSF53335">
    <property type="entry name" value="S-adenosyl-L-methionine-dependent methyltransferases"/>
    <property type="match status" value="1"/>
</dbReference>
<dbReference type="SMART" id="SM01296">
    <property type="entry name" value="N2227"/>
    <property type="match status" value="1"/>
</dbReference>
<reference evidence="6 7" key="1">
    <citation type="submission" date="2016-08" db="EMBL/GenBank/DDBJ databases">
        <title>A Parts List for Fungal Cellulosomes Revealed by Comparative Genomics.</title>
        <authorList>
            <consortium name="DOE Joint Genome Institute"/>
            <person name="Haitjema C.H."/>
            <person name="Gilmore S.P."/>
            <person name="Henske J.K."/>
            <person name="Solomon K.V."/>
            <person name="De Groot R."/>
            <person name="Kuo A."/>
            <person name="Mondo S.J."/>
            <person name="Salamov A.A."/>
            <person name="Labutti K."/>
            <person name="Zhao Z."/>
            <person name="Chiniquy J."/>
            <person name="Barry K."/>
            <person name="Brewer H.M."/>
            <person name="Purvine S.O."/>
            <person name="Wright A.T."/>
            <person name="Boxma B."/>
            <person name="Van Alen T."/>
            <person name="Hackstein J.H."/>
            <person name="Baker S.E."/>
            <person name="Grigoriev I.V."/>
            <person name="O'Malley M.A."/>
        </authorList>
    </citation>
    <scope>NUCLEOTIDE SEQUENCE [LARGE SCALE GENOMIC DNA]</scope>
    <source>
        <strain evidence="6 7">G1</strain>
    </source>
</reference>
<name>A0A1Y2FRC0_9FUNG</name>
<dbReference type="STRING" id="1754190.A0A1Y2FRC0"/>
<dbReference type="PANTHER" id="PTHR12303:SF6">
    <property type="entry name" value="CARNOSINE N-METHYLTRANSFERASE"/>
    <property type="match status" value="1"/>
</dbReference>
<sequence>MSLENLKCFRKGSYESIQEDSDVFYLKNGIFSNSPNEVKENDRVEEEKHLRDVLNTFLHYEKFAQNMNNRKKKDYKRLPENHKELFPNIMKKLDTIDELIKVNYNFIKLMIQDYVPYDSDPYKIFQGRSVKSSDIDKVKSTLKQFVRDWSEEGKMEREQTYTPIINALLDFYKDVPEEERGDLNILVPGAGLGRLAYDIAKLGFSTQGNEYSFYMLLGSNFILNCMSEPLQFRIYPWIHSFSNTEKSEHQIAPVDIPDILPGNLPKETNFSMVAGDFIEVYRASGYTDYWDGIVTCFFMDTAKNILEYIEVISRILKPNGVWINLGPLLYHFEDLYSDLSFELSLEEFYEAVKKFGFTIKKAKRIETTYSSNQQSMLKYKYNCSFFVAVKN</sequence>
<evidence type="ECO:0000256" key="5">
    <source>
        <dbReference type="ARBA" id="ARBA00022691"/>
    </source>
</evidence>